<dbReference type="Gene3D" id="2.60.120.260">
    <property type="entry name" value="Galactose-binding domain-like"/>
    <property type="match status" value="1"/>
</dbReference>
<dbReference type="InterPro" id="IPR008979">
    <property type="entry name" value="Galactose-bd-like_sf"/>
</dbReference>
<feature type="non-terminal residue" evidence="1">
    <location>
        <position position="421"/>
    </location>
</feature>
<dbReference type="SUPFAM" id="SSF49785">
    <property type="entry name" value="Galactose-binding domain-like"/>
    <property type="match status" value="1"/>
</dbReference>
<comment type="caution">
    <text evidence="1">The sequence shown here is derived from an EMBL/GenBank/DDBJ whole genome shotgun (WGS) entry which is preliminary data.</text>
</comment>
<reference evidence="1" key="1">
    <citation type="journal article" date="2014" name="Front. Microbiol.">
        <title>High frequency of phylogenetically diverse reductive dehalogenase-homologous genes in deep subseafloor sedimentary metagenomes.</title>
        <authorList>
            <person name="Kawai M."/>
            <person name="Futagami T."/>
            <person name="Toyoda A."/>
            <person name="Takaki Y."/>
            <person name="Nishi S."/>
            <person name="Hori S."/>
            <person name="Arai W."/>
            <person name="Tsubouchi T."/>
            <person name="Morono Y."/>
            <person name="Uchiyama I."/>
            <person name="Ito T."/>
            <person name="Fujiyama A."/>
            <person name="Inagaki F."/>
            <person name="Takami H."/>
        </authorList>
    </citation>
    <scope>NUCLEOTIDE SEQUENCE</scope>
    <source>
        <strain evidence="1">Expedition CK06-06</strain>
    </source>
</reference>
<dbReference type="EMBL" id="BARS01006121">
    <property type="protein sequence ID" value="GAF83461.1"/>
    <property type="molecule type" value="Genomic_DNA"/>
</dbReference>
<dbReference type="AlphaFoldDB" id="X0T840"/>
<accession>X0T840</accession>
<sequence length="421" mass="44395">VGIDGIANSAWTVTDDDDAASERMDQTISVPDDSNTHTISFFVKKDSDVSRFPYFSFYLYNGGNESSGGIIMNTSTGTFTELNDAVGTGVSEDYGDWWRFSISVTNDSSGSVSLKIYVMPAYSVNGTDPSVTAVGSTVFDQGQVELNQAYPSSPIITTTVPVTRETEAADAGGNGASWVLPDVTETLGAELITNGDFADWTTGEPDDWTVNVTGDATSNCLEHANGVQLIRDPNSATMTQTNKVVIGKMYKVIIEIDVASSDISLVVTVGSQNSPQITTSGIKTYYILATVNQHIVVAAWNPCDVIVNSVSVKEVIPQSVPAGITDTLVEVLGDTLVVNGTFDTDTTGWTGGTATISVVGAKLNVDATGPNGNGAQEIDLIAGKSYKLSTDVVNVDADYMGITLYEHDYGTSLVNDGAITV</sequence>
<organism evidence="1">
    <name type="scientific">marine sediment metagenome</name>
    <dbReference type="NCBI Taxonomy" id="412755"/>
    <lineage>
        <taxon>unclassified sequences</taxon>
        <taxon>metagenomes</taxon>
        <taxon>ecological metagenomes</taxon>
    </lineage>
</organism>
<feature type="non-terminal residue" evidence="1">
    <location>
        <position position="1"/>
    </location>
</feature>
<gene>
    <name evidence="1" type="ORF">S01H1_11967</name>
</gene>
<name>X0T840_9ZZZZ</name>
<evidence type="ECO:0000313" key="1">
    <source>
        <dbReference type="EMBL" id="GAF83461.1"/>
    </source>
</evidence>
<proteinExistence type="predicted"/>
<protein>
    <submittedName>
        <fullName evidence="1">Uncharacterized protein</fullName>
    </submittedName>
</protein>